<feature type="signal peptide" evidence="1">
    <location>
        <begin position="1"/>
        <end position="21"/>
    </location>
</feature>
<dbReference type="AlphaFoldDB" id="A0A226D855"/>
<name>A0A226D855_FOLCA</name>
<proteinExistence type="predicted"/>
<protein>
    <submittedName>
        <fullName evidence="2">Uncharacterized protein</fullName>
    </submittedName>
</protein>
<organism evidence="2 3">
    <name type="scientific">Folsomia candida</name>
    <name type="common">Springtail</name>
    <dbReference type="NCBI Taxonomy" id="158441"/>
    <lineage>
        <taxon>Eukaryota</taxon>
        <taxon>Metazoa</taxon>
        <taxon>Ecdysozoa</taxon>
        <taxon>Arthropoda</taxon>
        <taxon>Hexapoda</taxon>
        <taxon>Collembola</taxon>
        <taxon>Entomobryomorpha</taxon>
        <taxon>Isotomoidea</taxon>
        <taxon>Isotomidae</taxon>
        <taxon>Proisotominae</taxon>
        <taxon>Folsomia</taxon>
    </lineage>
</organism>
<evidence type="ECO:0000256" key="1">
    <source>
        <dbReference type="SAM" id="SignalP"/>
    </source>
</evidence>
<comment type="caution">
    <text evidence="2">The sequence shown here is derived from an EMBL/GenBank/DDBJ whole genome shotgun (WGS) entry which is preliminary data.</text>
</comment>
<dbReference type="PROSITE" id="PS50231">
    <property type="entry name" value="RICIN_B_LECTIN"/>
    <property type="match status" value="1"/>
</dbReference>
<accession>A0A226D855</accession>
<evidence type="ECO:0000313" key="2">
    <source>
        <dbReference type="EMBL" id="OXA41058.1"/>
    </source>
</evidence>
<dbReference type="EMBL" id="LNIX01000031">
    <property type="protein sequence ID" value="OXA41058.1"/>
    <property type="molecule type" value="Genomic_DNA"/>
</dbReference>
<evidence type="ECO:0000313" key="3">
    <source>
        <dbReference type="Proteomes" id="UP000198287"/>
    </source>
</evidence>
<feature type="chain" id="PRO_5012578751" evidence="1">
    <location>
        <begin position="22"/>
        <end position="163"/>
    </location>
</feature>
<dbReference type="Proteomes" id="UP000198287">
    <property type="component" value="Unassembled WGS sequence"/>
</dbReference>
<dbReference type="InterPro" id="IPR035992">
    <property type="entry name" value="Ricin_B-like_lectins"/>
</dbReference>
<gene>
    <name evidence="2" type="ORF">Fcan01_24342</name>
</gene>
<sequence>MIYLTLFICFISLCFFGFVRPQISLGTPVKITNYGSGNALSTQSYPAVRAFMADGSANFAWVYNSDGTITNYDSSTTGGTRGCLSDPYVDQYIYLEPCNSTNRFQTWELVKSKRNGIYQLKNLGSYTCLSNDVKWIVKKQNCADVEGDPYIYQQWIVSILSPS</sequence>
<dbReference type="Gene3D" id="2.80.10.50">
    <property type="match status" value="1"/>
</dbReference>
<reference evidence="2 3" key="1">
    <citation type="submission" date="2015-12" db="EMBL/GenBank/DDBJ databases">
        <title>The genome of Folsomia candida.</title>
        <authorList>
            <person name="Faddeeva A."/>
            <person name="Derks M.F."/>
            <person name="Anvar Y."/>
            <person name="Smit S."/>
            <person name="Van Straalen N."/>
            <person name="Roelofs D."/>
        </authorList>
    </citation>
    <scope>NUCLEOTIDE SEQUENCE [LARGE SCALE GENOMIC DNA]</scope>
    <source>
        <strain evidence="2 3">VU population</strain>
        <tissue evidence="2">Whole body</tissue>
    </source>
</reference>
<keyword evidence="1" id="KW-0732">Signal</keyword>
<dbReference type="SUPFAM" id="SSF50370">
    <property type="entry name" value="Ricin B-like lectins"/>
    <property type="match status" value="1"/>
</dbReference>
<keyword evidence="3" id="KW-1185">Reference proteome</keyword>